<dbReference type="SUPFAM" id="SSF46785">
    <property type="entry name" value="Winged helix' DNA-binding domain"/>
    <property type="match status" value="1"/>
</dbReference>
<sequence length="299" mass="33836">MITFKQLEALYWIARLGSFAAAAEKLYTTQSAISKRVQELETQFRVEVFDRSKRTARLTEKGTEILRYATSLLEQRDQFIERASSSEVLIRHFSLGVTELTAMSWLPRLVQRVRSEFPRVNIEPEVDLSASLFERLMNETIDLIVIPDVFSDSRCVSVPLATVENAWMAAPEVYTGDEPLGYEDLARFTMLMQGTRSGTGLVYGRWLAEHGVGVARTIPCESLVAQVGFTVSGLGVSYLPVPAMAPLLQAGRLRRLPVKAQLPQVRYAAYYRSDRDSNFRKRVSELARESCNFRSFFTV</sequence>
<comment type="caution">
    <text evidence="6">The sequence shown here is derived from an EMBL/GenBank/DDBJ whole genome shotgun (WGS) entry which is preliminary data.</text>
</comment>
<evidence type="ECO:0000256" key="4">
    <source>
        <dbReference type="ARBA" id="ARBA00023163"/>
    </source>
</evidence>
<dbReference type="InterPro" id="IPR036388">
    <property type="entry name" value="WH-like_DNA-bd_sf"/>
</dbReference>
<evidence type="ECO:0000256" key="2">
    <source>
        <dbReference type="ARBA" id="ARBA00023015"/>
    </source>
</evidence>
<gene>
    <name evidence="6" type="ORF">CDV49_05150</name>
</gene>
<dbReference type="InterPro" id="IPR005119">
    <property type="entry name" value="LysR_subst-bd"/>
</dbReference>
<evidence type="ECO:0000313" key="6">
    <source>
        <dbReference type="EMBL" id="OWJ79748.1"/>
    </source>
</evidence>
<keyword evidence="7" id="KW-1185">Reference proteome</keyword>
<dbReference type="PANTHER" id="PTHR30126">
    <property type="entry name" value="HTH-TYPE TRANSCRIPTIONAL REGULATOR"/>
    <property type="match status" value="1"/>
</dbReference>
<evidence type="ECO:0000259" key="5">
    <source>
        <dbReference type="PROSITE" id="PS50931"/>
    </source>
</evidence>
<dbReference type="GO" id="GO:0000976">
    <property type="term" value="F:transcription cis-regulatory region binding"/>
    <property type="evidence" value="ECO:0007669"/>
    <property type="project" value="TreeGrafter"/>
</dbReference>
<evidence type="ECO:0000313" key="7">
    <source>
        <dbReference type="Proteomes" id="UP000196878"/>
    </source>
</evidence>
<dbReference type="GO" id="GO:0003700">
    <property type="term" value="F:DNA-binding transcription factor activity"/>
    <property type="evidence" value="ECO:0007669"/>
    <property type="project" value="InterPro"/>
</dbReference>
<feature type="domain" description="HTH lysR-type" evidence="5">
    <location>
        <begin position="2"/>
        <end position="59"/>
    </location>
</feature>
<dbReference type="PROSITE" id="PS50931">
    <property type="entry name" value="HTH_LYSR"/>
    <property type="match status" value="1"/>
</dbReference>
<keyword evidence="4" id="KW-0804">Transcription</keyword>
<evidence type="ECO:0000256" key="3">
    <source>
        <dbReference type="ARBA" id="ARBA00023125"/>
    </source>
</evidence>
<dbReference type="OrthoDB" id="9791253at2"/>
<dbReference type="PRINTS" id="PR00039">
    <property type="entry name" value="HTHLYSR"/>
</dbReference>
<dbReference type="InterPro" id="IPR000847">
    <property type="entry name" value="LysR_HTH_N"/>
</dbReference>
<keyword evidence="2" id="KW-0805">Transcription regulation</keyword>
<dbReference type="PANTHER" id="PTHR30126:SF77">
    <property type="entry name" value="TRANSCRIPTIONAL REGULATORY PROTEIN"/>
    <property type="match status" value="1"/>
</dbReference>
<evidence type="ECO:0000256" key="1">
    <source>
        <dbReference type="ARBA" id="ARBA00009437"/>
    </source>
</evidence>
<dbReference type="Gene3D" id="3.40.190.10">
    <property type="entry name" value="Periplasmic binding protein-like II"/>
    <property type="match status" value="2"/>
</dbReference>
<dbReference type="InterPro" id="IPR036390">
    <property type="entry name" value="WH_DNA-bd_sf"/>
</dbReference>
<dbReference type="CDD" id="cd05466">
    <property type="entry name" value="PBP2_LTTR_substrate"/>
    <property type="match status" value="1"/>
</dbReference>
<name>A0A212AER3_9RHOB</name>
<dbReference type="AlphaFoldDB" id="A0A212AER3"/>
<keyword evidence="3" id="KW-0238">DNA-binding</keyword>
<organism evidence="6 7">
    <name type="scientific">Haematobacter genomosp. 1</name>
    <dbReference type="NCBI Taxonomy" id="366618"/>
    <lineage>
        <taxon>Bacteria</taxon>
        <taxon>Pseudomonadati</taxon>
        <taxon>Pseudomonadota</taxon>
        <taxon>Alphaproteobacteria</taxon>
        <taxon>Rhodobacterales</taxon>
        <taxon>Paracoccaceae</taxon>
        <taxon>Haematobacter</taxon>
    </lineage>
</organism>
<protein>
    <submittedName>
        <fullName evidence="6">LysR family transcriptional regulator</fullName>
    </submittedName>
</protein>
<dbReference type="SUPFAM" id="SSF53850">
    <property type="entry name" value="Periplasmic binding protein-like II"/>
    <property type="match status" value="1"/>
</dbReference>
<dbReference type="Pfam" id="PF03466">
    <property type="entry name" value="LysR_substrate"/>
    <property type="match status" value="1"/>
</dbReference>
<dbReference type="EMBL" id="NIPW01000007">
    <property type="protein sequence ID" value="OWJ79748.1"/>
    <property type="molecule type" value="Genomic_DNA"/>
</dbReference>
<comment type="similarity">
    <text evidence="1">Belongs to the LysR transcriptional regulatory family.</text>
</comment>
<dbReference type="FunFam" id="1.10.10.10:FF:000001">
    <property type="entry name" value="LysR family transcriptional regulator"/>
    <property type="match status" value="1"/>
</dbReference>
<proteinExistence type="inferred from homology"/>
<dbReference type="Gene3D" id="1.10.10.10">
    <property type="entry name" value="Winged helix-like DNA-binding domain superfamily/Winged helix DNA-binding domain"/>
    <property type="match status" value="1"/>
</dbReference>
<dbReference type="Proteomes" id="UP000196878">
    <property type="component" value="Unassembled WGS sequence"/>
</dbReference>
<accession>A0A212AER3</accession>
<reference evidence="6 7" key="1">
    <citation type="submission" date="2016-12" db="EMBL/GenBank/DDBJ databases">
        <title>Comparison of Traditional DNA-DNA Hybridization with In Silico Genomic Analysis.</title>
        <authorList>
            <person name="Nicholson A.C."/>
            <person name="Humrighouse B.W."/>
            <person name="Graziano J."/>
            <person name="Lasker B."/>
            <person name="Whitney A.M."/>
            <person name="Mcquiston J.R."/>
        </authorList>
    </citation>
    <scope>NUCLEOTIDE SEQUENCE [LARGE SCALE GENOMIC DNA]</scope>
    <source>
        <strain evidence="6 7">H2240</strain>
    </source>
</reference>
<dbReference type="Pfam" id="PF00126">
    <property type="entry name" value="HTH_1"/>
    <property type="match status" value="1"/>
</dbReference>